<dbReference type="AlphaFoldDB" id="A0A183DAU3"/>
<dbReference type="Proteomes" id="UP000271098">
    <property type="component" value="Unassembled WGS sequence"/>
</dbReference>
<reference evidence="2 3" key="2">
    <citation type="submission" date="2018-11" db="EMBL/GenBank/DDBJ databases">
        <authorList>
            <consortium name="Pathogen Informatics"/>
        </authorList>
    </citation>
    <scope>NUCLEOTIDE SEQUENCE [LARGE SCALE GENOMIC DNA]</scope>
</reference>
<evidence type="ECO:0000313" key="2">
    <source>
        <dbReference type="EMBL" id="VDK52332.1"/>
    </source>
</evidence>
<evidence type="ECO:0000313" key="4">
    <source>
        <dbReference type="WBParaSite" id="GPUH_0000584201-mRNA-1"/>
    </source>
</evidence>
<accession>A0A183DAU3</accession>
<feature type="domain" description="Ras-associating" evidence="1">
    <location>
        <begin position="1"/>
        <end position="66"/>
    </location>
</feature>
<dbReference type="EMBL" id="UYRT01012810">
    <property type="protein sequence ID" value="VDK52332.1"/>
    <property type="molecule type" value="Genomic_DNA"/>
</dbReference>
<reference evidence="4" key="1">
    <citation type="submission" date="2016-06" db="UniProtKB">
        <authorList>
            <consortium name="WormBaseParasite"/>
        </authorList>
    </citation>
    <scope>IDENTIFICATION</scope>
</reference>
<dbReference type="InterPro" id="IPR029071">
    <property type="entry name" value="Ubiquitin-like_domsf"/>
</dbReference>
<proteinExistence type="predicted"/>
<evidence type="ECO:0000313" key="3">
    <source>
        <dbReference type="Proteomes" id="UP000271098"/>
    </source>
</evidence>
<evidence type="ECO:0000259" key="1">
    <source>
        <dbReference type="PROSITE" id="PS50200"/>
    </source>
</evidence>
<sequence length="66" mass="7640">MNIVELAQKNANDYELYEIMGTLDGQTFKERKLDRGEYPVAVQMLWARPLGSENNEATPKNRLVLR</sequence>
<dbReference type="SUPFAM" id="SSF54236">
    <property type="entry name" value="Ubiquitin-like"/>
    <property type="match status" value="1"/>
</dbReference>
<dbReference type="WBParaSite" id="GPUH_0000584201-mRNA-1">
    <property type="protein sequence ID" value="GPUH_0000584201-mRNA-1"/>
    <property type="gene ID" value="GPUH_0000584201"/>
</dbReference>
<dbReference type="GO" id="GO:0007165">
    <property type="term" value="P:signal transduction"/>
    <property type="evidence" value="ECO:0007669"/>
    <property type="project" value="InterPro"/>
</dbReference>
<name>A0A183DAU3_9BILA</name>
<dbReference type="InterPro" id="IPR000159">
    <property type="entry name" value="RA_dom"/>
</dbReference>
<dbReference type="PROSITE" id="PS50200">
    <property type="entry name" value="RA"/>
    <property type="match status" value="1"/>
</dbReference>
<dbReference type="OrthoDB" id="5814456at2759"/>
<gene>
    <name evidence="2" type="ORF">GPUH_LOCUS5832</name>
</gene>
<protein>
    <submittedName>
        <fullName evidence="4">Ras-associating domain-containing protein</fullName>
    </submittedName>
</protein>
<organism evidence="4">
    <name type="scientific">Gongylonema pulchrum</name>
    <dbReference type="NCBI Taxonomy" id="637853"/>
    <lineage>
        <taxon>Eukaryota</taxon>
        <taxon>Metazoa</taxon>
        <taxon>Ecdysozoa</taxon>
        <taxon>Nematoda</taxon>
        <taxon>Chromadorea</taxon>
        <taxon>Rhabditida</taxon>
        <taxon>Spirurina</taxon>
        <taxon>Spiruromorpha</taxon>
        <taxon>Spiruroidea</taxon>
        <taxon>Gongylonematidae</taxon>
        <taxon>Gongylonema</taxon>
    </lineage>
</organism>
<keyword evidence="3" id="KW-1185">Reference proteome</keyword>